<feature type="transmembrane region" description="Helical" evidence="5">
    <location>
        <begin position="15"/>
        <end position="36"/>
    </location>
</feature>
<sequence>MLIADWLPSFIDRAFIRDATVSLVFVTALLLVRMLVHRAILKRHDLSPELRRRWLVTLRNTVLVLFVLAMALIWANEIETLAVSLVAIAAAIVLATKEMILCGMGSIYRTSSNAYTVGDRIEINGLRGLVIDTNLLCTTLHESSQVQTHKGTVGRSVTFPNSLLLSQPLFNETALGQYVIQTIHIAIDREADWQRAETLLLASANAIVADYADDLKHHARQLERSYAVETPTLEPRLRMSLEDREDISLHLQLPAPLGKRAAIEQRILRELLTGLYRAPEKTDVKS</sequence>
<name>A0ABS2BJ34_9NEIS</name>
<dbReference type="InterPro" id="IPR023408">
    <property type="entry name" value="MscS_beta-dom_sf"/>
</dbReference>
<feature type="transmembrane region" description="Helical" evidence="5">
    <location>
        <begin position="81"/>
        <end position="100"/>
    </location>
</feature>
<evidence type="ECO:0000256" key="1">
    <source>
        <dbReference type="ARBA" id="ARBA00004370"/>
    </source>
</evidence>
<evidence type="ECO:0000256" key="3">
    <source>
        <dbReference type="ARBA" id="ARBA00022989"/>
    </source>
</evidence>
<feature type="transmembrane region" description="Helical" evidence="5">
    <location>
        <begin position="57"/>
        <end position="75"/>
    </location>
</feature>
<dbReference type="InterPro" id="IPR010920">
    <property type="entry name" value="LSM_dom_sf"/>
</dbReference>
<keyword evidence="8" id="KW-1185">Reference proteome</keyword>
<dbReference type="EMBL" id="JAESND010000002">
    <property type="protein sequence ID" value="MBM3115623.1"/>
    <property type="molecule type" value="Genomic_DNA"/>
</dbReference>
<dbReference type="Pfam" id="PF00924">
    <property type="entry name" value="MS_channel_2nd"/>
    <property type="match status" value="1"/>
</dbReference>
<dbReference type="InterPro" id="IPR006685">
    <property type="entry name" value="MscS_channel_2nd"/>
</dbReference>
<dbReference type="PANTHER" id="PTHR30566">
    <property type="entry name" value="YNAI-RELATED MECHANOSENSITIVE ION CHANNEL"/>
    <property type="match status" value="1"/>
</dbReference>
<evidence type="ECO:0000259" key="6">
    <source>
        <dbReference type="Pfam" id="PF00924"/>
    </source>
</evidence>
<evidence type="ECO:0000256" key="4">
    <source>
        <dbReference type="ARBA" id="ARBA00023136"/>
    </source>
</evidence>
<comment type="caution">
    <text evidence="7">The sequence shown here is derived from an EMBL/GenBank/DDBJ whole genome shotgun (WGS) entry which is preliminary data.</text>
</comment>
<dbReference type="Proteomes" id="UP000809431">
    <property type="component" value="Unassembled WGS sequence"/>
</dbReference>
<dbReference type="PANTHER" id="PTHR30566:SF27">
    <property type="entry name" value="MECHANOSENSITIVE ION CHANNEL PROTEIN"/>
    <property type="match status" value="1"/>
</dbReference>
<reference evidence="7 8" key="1">
    <citation type="submission" date="2021-01" db="EMBL/GenBank/DDBJ databases">
        <title>Draft Genome Sequence and Polyhydroxyalkanoate Biosynthetic Potential of Jeongeupia naejangsanensis Type Strain DSM 24253.</title>
        <authorList>
            <person name="Turrini P."/>
            <person name="Artuso I."/>
            <person name="Lugli G.A."/>
            <person name="Frangipani E."/>
            <person name="Ventura M."/>
            <person name="Visca P."/>
        </authorList>
    </citation>
    <scope>NUCLEOTIDE SEQUENCE [LARGE SCALE GENOMIC DNA]</scope>
    <source>
        <strain evidence="7 8">DSM 24253</strain>
    </source>
</reference>
<proteinExistence type="predicted"/>
<dbReference type="Gene3D" id="2.30.30.60">
    <property type="match status" value="1"/>
</dbReference>
<evidence type="ECO:0000256" key="2">
    <source>
        <dbReference type="ARBA" id="ARBA00022692"/>
    </source>
</evidence>
<evidence type="ECO:0000313" key="8">
    <source>
        <dbReference type="Proteomes" id="UP000809431"/>
    </source>
</evidence>
<keyword evidence="2 5" id="KW-0812">Transmembrane</keyword>
<comment type="subcellular location">
    <subcellularLocation>
        <location evidence="1">Membrane</location>
    </subcellularLocation>
</comment>
<feature type="domain" description="Mechanosensitive ion channel MscS" evidence="6">
    <location>
        <begin position="106"/>
        <end position="171"/>
    </location>
</feature>
<dbReference type="RefSeq" id="WP_203537289.1">
    <property type="nucleotide sequence ID" value="NZ_JAESND010000002.1"/>
</dbReference>
<protein>
    <submittedName>
        <fullName evidence="7">Mechanosensitive ion channel family protein</fullName>
    </submittedName>
</protein>
<accession>A0ABS2BJ34</accession>
<gene>
    <name evidence="7" type="ORF">JMJ54_07270</name>
</gene>
<keyword evidence="4 5" id="KW-0472">Membrane</keyword>
<keyword evidence="3 5" id="KW-1133">Transmembrane helix</keyword>
<evidence type="ECO:0000256" key="5">
    <source>
        <dbReference type="SAM" id="Phobius"/>
    </source>
</evidence>
<evidence type="ECO:0000313" key="7">
    <source>
        <dbReference type="EMBL" id="MBM3115623.1"/>
    </source>
</evidence>
<dbReference type="SUPFAM" id="SSF50182">
    <property type="entry name" value="Sm-like ribonucleoproteins"/>
    <property type="match status" value="1"/>
</dbReference>
<organism evidence="7 8">
    <name type="scientific">Jeongeupia naejangsanensis</name>
    <dbReference type="NCBI Taxonomy" id="613195"/>
    <lineage>
        <taxon>Bacteria</taxon>
        <taxon>Pseudomonadati</taxon>
        <taxon>Pseudomonadota</taxon>
        <taxon>Betaproteobacteria</taxon>
        <taxon>Neisseriales</taxon>
        <taxon>Chitinibacteraceae</taxon>
        <taxon>Jeongeupia</taxon>
    </lineage>
</organism>